<accession>A0AAV4MFM2</accession>
<dbReference type="AlphaFoldDB" id="A0AAV4MFM2"/>
<reference evidence="1 2" key="1">
    <citation type="submission" date="2021-06" db="EMBL/GenBank/DDBJ databases">
        <title>Caerostris extrusa draft genome.</title>
        <authorList>
            <person name="Kono N."/>
            <person name="Arakawa K."/>
        </authorList>
    </citation>
    <scope>NUCLEOTIDE SEQUENCE [LARGE SCALE GENOMIC DNA]</scope>
</reference>
<protein>
    <submittedName>
        <fullName evidence="1">Uncharacterized protein</fullName>
    </submittedName>
</protein>
<proteinExistence type="predicted"/>
<keyword evidence="2" id="KW-1185">Reference proteome</keyword>
<sequence length="109" mass="12428">MDKSHKTNQKHSIPPSTPCCPFKTFPRKFSLAGRLVNLSRTIYKRTLEVPDPSLFLNPVTNGFYDGVSNLLAKPRREKNTTGVLLGNYFGPSFYHSPPHPSPWQPKRFQ</sequence>
<organism evidence="1 2">
    <name type="scientific">Caerostris extrusa</name>
    <name type="common">Bark spider</name>
    <name type="synonym">Caerostris bankana</name>
    <dbReference type="NCBI Taxonomy" id="172846"/>
    <lineage>
        <taxon>Eukaryota</taxon>
        <taxon>Metazoa</taxon>
        <taxon>Ecdysozoa</taxon>
        <taxon>Arthropoda</taxon>
        <taxon>Chelicerata</taxon>
        <taxon>Arachnida</taxon>
        <taxon>Araneae</taxon>
        <taxon>Araneomorphae</taxon>
        <taxon>Entelegynae</taxon>
        <taxon>Araneoidea</taxon>
        <taxon>Araneidae</taxon>
        <taxon>Caerostris</taxon>
    </lineage>
</organism>
<evidence type="ECO:0000313" key="2">
    <source>
        <dbReference type="Proteomes" id="UP001054945"/>
    </source>
</evidence>
<gene>
    <name evidence="1" type="ORF">CEXT_35961</name>
</gene>
<name>A0AAV4MFM2_CAEEX</name>
<dbReference type="EMBL" id="BPLR01019689">
    <property type="protein sequence ID" value="GIX70620.1"/>
    <property type="molecule type" value="Genomic_DNA"/>
</dbReference>
<comment type="caution">
    <text evidence="1">The sequence shown here is derived from an EMBL/GenBank/DDBJ whole genome shotgun (WGS) entry which is preliminary data.</text>
</comment>
<evidence type="ECO:0000313" key="1">
    <source>
        <dbReference type="EMBL" id="GIX70620.1"/>
    </source>
</evidence>
<dbReference type="Proteomes" id="UP001054945">
    <property type="component" value="Unassembled WGS sequence"/>
</dbReference>